<evidence type="ECO:0000313" key="2">
    <source>
        <dbReference type="EMBL" id="KAK8954147.1"/>
    </source>
</evidence>
<comment type="caution">
    <text evidence="2">The sequence shown here is derived from an EMBL/GenBank/DDBJ whole genome shotgun (WGS) entry which is preliminary data.</text>
</comment>
<evidence type="ECO:0000313" key="3">
    <source>
        <dbReference type="Proteomes" id="UP001418222"/>
    </source>
</evidence>
<accession>A0AAP0BZS8</accession>
<proteinExistence type="predicted"/>
<feature type="chain" id="PRO_5042828405" evidence="1">
    <location>
        <begin position="19"/>
        <end position="52"/>
    </location>
</feature>
<reference evidence="2 3" key="1">
    <citation type="journal article" date="2022" name="Nat. Plants">
        <title>Genomes of leafy and leafless Platanthera orchids illuminate the evolution of mycoheterotrophy.</title>
        <authorList>
            <person name="Li M.H."/>
            <person name="Liu K.W."/>
            <person name="Li Z."/>
            <person name="Lu H.C."/>
            <person name="Ye Q.L."/>
            <person name="Zhang D."/>
            <person name="Wang J.Y."/>
            <person name="Li Y.F."/>
            <person name="Zhong Z.M."/>
            <person name="Liu X."/>
            <person name="Yu X."/>
            <person name="Liu D.K."/>
            <person name="Tu X.D."/>
            <person name="Liu B."/>
            <person name="Hao Y."/>
            <person name="Liao X.Y."/>
            <person name="Jiang Y.T."/>
            <person name="Sun W.H."/>
            <person name="Chen J."/>
            <person name="Chen Y.Q."/>
            <person name="Ai Y."/>
            <person name="Zhai J.W."/>
            <person name="Wu S.S."/>
            <person name="Zhou Z."/>
            <person name="Hsiao Y.Y."/>
            <person name="Wu W.L."/>
            <person name="Chen Y.Y."/>
            <person name="Lin Y.F."/>
            <person name="Hsu J.L."/>
            <person name="Li C.Y."/>
            <person name="Wang Z.W."/>
            <person name="Zhao X."/>
            <person name="Zhong W.Y."/>
            <person name="Ma X.K."/>
            <person name="Ma L."/>
            <person name="Huang J."/>
            <person name="Chen G.Z."/>
            <person name="Huang M.Z."/>
            <person name="Huang L."/>
            <person name="Peng D.H."/>
            <person name="Luo Y.B."/>
            <person name="Zou S.Q."/>
            <person name="Chen S.P."/>
            <person name="Lan S."/>
            <person name="Tsai W.C."/>
            <person name="Van de Peer Y."/>
            <person name="Liu Z.J."/>
        </authorList>
    </citation>
    <scope>NUCLEOTIDE SEQUENCE [LARGE SCALE GENOMIC DNA]</scope>
    <source>
        <strain evidence="2">Lor287</strain>
    </source>
</reference>
<name>A0AAP0BZS8_9ASPA</name>
<dbReference type="AlphaFoldDB" id="A0AAP0BZS8"/>
<evidence type="ECO:0000256" key="1">
    <source>
        <dbReference type="SAM" id="SignalP"/>
    </source>
</evidence>
<gene>
    <name evidence="2" type="ORF">KSP39_PZI002125</name>
</gene>
<keyword evidence="3" id="KW-1185">Reference proteome</keyword>
<organism evidence="2 3">
    <name type="scientific">Platanthera zijinensis</name>
    <dbReference type="NCBI Taxonomy" id="2320716"/>
    <lineage>
        <taxon>Eukaryota</taxon>
        <taxon>Viridiplantae</taxon>
        <taxon>Streptophyta</taxon>
        <taxon>Embryophyta</taxon>
        <taxon>Tracheophyta</taxon>
        <taxon>Spermatophyta</taxon>
        <taxon>Magnoliopsida</taxon>
        <taxon>Liliopsida</taxon>
        <taxon>Asparagales</taxon>
        <taxon>Orchidaceae</taxon>
        <taxon>Orchidoideae</taxon>
        <taxon>Orchideae</taxon>
        <taxon>Orchidinae</taxon>
        <taxon>Platanthera</taxon>
    </lineage>
</organism>
<keyword evidence="1" id="KW-0732">Signal</keyword>
<sequence length="52" mass="5607">MEAMAAALILVAAAAIVADDFTSDRGEYTEQLTAMLPCLEFVEGEAWMPMPD</sequence>
<protein>
    <submittedName>
        <fullName evidence="2">Uncharacterized protein</fullName>
    </submittedName>
</protein>
<dbReference type="Proteomes" id="UP001418222">
    <property type="component" value="Unassembled WGS sequence"/>
</dbReference>
<feature type="signal peptide" evidence="1">
    <location>
        <begin position="1"/>
        <end position="18"/>
    </location>
</feature>
<dbReference type="EMBL" id="JBBWWQ010000002">
    <property type="protein sequence ID" value="KAK8954147.1"/>
    <property type="molecule type" value="Genomic_DNA"/>
</dbReference>